<keyword evidence="11" id="KW-0843">Virulence</keyword>
<keyword evidence="9" id="KW-0418">Kinase</keyword>
<evidence type="ECO:0000256" key="10">
    <source>
        <dbReference type="ARBA" id="ARBA00022840"/>
    </source>
</evidence>
<dbReference type="InterPro" id="IPR035965">
    <property type="entry name" value="PAS-like_dom_sf"/>
</dbReference>
<dbReference type="CDD" id="cd00130">
    <property type="entry name" value="PAS"/>
    <property type="match status" value="1"/>
</dbReference>
<evidence type="ECO:0000256" key="8">
    <source>
        <dbReference type="ARBA" id="ARBA00022741"/>
    </source>
</evidence>
<evidence type="ECO:0000256" key="2">
    <source>
        <dbReference type="ARBA" id="ARBA00012438"/>
    </source>
</evidence>
<organism evidence="14 15">
    <name type="scientific">Sabulicella glaciei</name>
    <dbReference type="NCBI Taxonomy" id="2984948"/>
    <lineage>
        <taxon>Bacteria</taxon>
        <taxon>Pseudomonadati</taxon>
        <taxon>Pseudomonadota</taxon>
        <taxon>Alphaproteobacteria</taxon>
        <taxon>Acetobacterales</taxon>
        <taxon>Acetobacteraceae</taxon>
        <taxon>Sabulicella</taxon>
    </lineage>
</organism>
<keyword evidence="7" id="KW-0677">Repeat</keyword>
<keyword evidence="12" id="KW-1133">Transmembrane helix</keyword>
<dbReference type="Pfam" id="PF07536">
    <property type="entry name" value="HWE_HK"/>
    <property type="match status" value="1"/>
</dbReference>
<keyword evidence="6" id="KW-0808">Transferase</keyword>
<keyword evidence="12" id="KW-0812">Transmembrane</keyword>
<accession>A0ABT3NV47</accession>
<dbReference type="SUPFAM" id="SSF55785">
    <property type="entry name" value="PYP-like sensor domain (PAS domain)"/>
    <property type="match status" value="1"/>
</dbReference>
<keyword evidence="4" id="KW-0285">Flavoprotein</keyword>
<sequence>MLKRLPVSFRLLLVLMALGLTVPFTVLASHAVWRAVSTEQHRFSEQLLATARALALAVDRELGQARARIDTLVLARSLASRDFDDFIEQARPTLPEGTSVTLYDSRGTMLFDTKLGRVDPRLSGAGEAVTAGLAQEGFFVSPLFIGAHSGKPFILIGRPVILGGERFLLGYVLSNSRLQDLLQAQRIPENWTSAILDNRMRVAARSRLEERFVGAEARPEIRDLLGRGEGVHPSFVSMDGQRSVVAAAPAPESGYAVVMAAPKLAPLAAASRAMAPTLLAGLALVLFGIVIAVLLGRRLVGALDRLRAGPVPGAGTGIAEVDEAARRIHFARRARDEAHEALRLSEERLRLVTEAFIGGVYECLPDRDEQVRSPGVAALVGEASDEPGREWWRSRIHPADRERWLAARSALERGEAESFEARYRVRHAAGHWVHVWHRSLALRGKDGRVERLVGSVLDVSAEAEERRRAELLAREMDHRVKNSFALVTGLVAASAHRHPEAEGLAQELRERLNALSVAHDLSRGGGYAATVRGLLKRLAKPHGDAVVVLGLDATLPADQVQPLALVVHEWLTNALKHGALSRPGGRILLDLSVPGGTITLSWREQGGPPVSPPAERGFGSELVDATVVAQLGGCVEEEWAPDGLRRVLRWPGEATPTGTAPLALLRQA</sequence>
<dbReference type="InterPro" id="IPR036890">
    <property type="entry name" value="HATPase_C_sf"/>
</dbReference>
<evidence type="ECO:0000313" key="14">
    <source>
        <dbReference type="EMBL" id="MCW8086029.1"/>
    </source>
</evidence>
<evidence type="ECO:0000256" key="1">
    <source>
        <dbReference type="ARBA" id="ARBA00000085"/>
    </source>
</evidence>
<evidence type="ECO:0000256" key="7">
    <source>
        <dbReference type="ARBA" id="ARBA00022737"/>
    </source>
</evidence>
<keyword evidence="5" id="KW-0288">FMN</keyword>
<keyword evidence="3" id="KW-0597">Phosphoprotein</keyword>
<dbReference type="InterPro" id="IPR011102">
    <property type="entry name" value="Sig_transdc_His_kinase_HWE"/>
</dbReference>
<dbReference type="PANTHER" id="PTHR41523:SF8">
    <property type="entry name" value="ETHYLENE RESPONSE SENSOR PROTEIN"/>
    <property type="match status" value="1"/>
</dbReference>
<reference evidence="14 15" key="1">
    <citation type="submission" date="2022-10" db="EMBL/GenBank/DDBJ databases">
        <title>Roseococcus glaciei nov., sp. nov., isolated from glacier.</title>
        <authorList>
            <person name="Liu Q."/>
            <person name="Xin Y.-H."/>
        </authorList>
    </citation>
    <scope>NUCLEOTIDE SEQUENCE [LARGE SCALE GENOMIC DNA]</scope>
    <source>
        <strain evidence="14 15">MDT2-1-1</strain>
    </source>
</reference>
<evidence type="ECO:0000256" key="5">
    <source>
        <dbReference type="ARBA" id="ARBA00022643"/>
    </source>
</evidence>
<evidence type="ECO:0000256" key="4">
    <source>
        <dbReference type="ARBA" id="ARBA00022630"/>
    </source>
</evidence>
<evidence type="ECO:0000256" key="6">
    <source>
        <dbReference type="ARBA" id="ARBA00022679"/>
    </source>
</evidence>
<keyword evidence="12" id="KW-0472">Membrane</keyword>
<dbReference type="CDD" id="cd18774">
    <property type="entry name" value="PDC2_HK_sensor"/>
    <property type="match status" value="1"/>
</dbReference>
<comment type="caution">
    <text evidence="14">The sequence shown here is derived from an EMBL/GenBank/DDBJ whole genome shotgun (WGS) entry which is preliminary data.</text>
</comment>
<dbReference type="Proteomes" id="UP001526430">
    <property type="component" value="Unassembled WGS sequence"/>
</dbReference>
<evidence type="ECO:0000256" key="3">
    <source>
        <dbReference type="ARBA" id="ARBA00022553"/>
    </source>
</evidence>
<dbReference type="EC" id="2.7.13.3" evidence="2"/>
<dbReference type="Pfam" id="PF08447">
    <property type="entry name" value="PAS_3"/>
    <property type="match status" value="1"/>
</dbReference>
<dbReference type="SMART" id="SM00911">
    <property type="entry name" value="HWE_HK"/>
    <property type="match status" value="1"/>
</dbReference>
<dbReference type="InterPro" id="IPR000700">
    <property type="entry name" value="PAS-assoc_C"/>
</dbReference>
<comment type="catalytic activity">
    <reaction evidence="1">
        <text>ATP + protein L-histidine = ADP + protein N-phospho-L-histidine.</text>
        <dbReference type="EC" id="2.7.13.3"/>
    </reaction>
</comment>
<keyword evidence="15" id="KW-1185">Reference proteome</keyword>
<evidence type="ECO:0000256" key="9">
    <source>
        <dbReference type="ARBA" id="ARBA00022777"/>
    </source>
</evidence>
<protein>
    <recommendedName>
        <fullName evidence="2">histidine kinase</fullName>
        <ecNumber evidence="2">2.7.13.3</ecNumber>
    </recommendedName>
</protein>
<evidence type="ECO:0000259" key="13">
    <source>
        <dbReference type="PROSITE" id="PS50113"/>
    </source>
</evidence>
<proteinExistence type="predicted"/>
<dbReference type="Gene3D" id="3.30.450.20">
    <property type="entry name" value="PAS domain"/>
    <property type="match status" value="2"/>
</dbReference>
<evidence type="ECO:0000256" key="11">
    <source>
        <dbReference type="ARBA" id="ARBA00023026"/>
    </source>
</evidence>
<dbReference type="PROSITE" id="PS50113">
    <property type="entry name" value="PAC"/>
    <property type="match status" value="1"/>
</dbReference>
<feature type="domain" description="PAC" evidence="13">
    <location>
        <begin position="417"/>
        <end position="471"/>
    </location>
</feature>
<keyword evidence="8" id="KW-0547">Nucleotide-binding</keyword>
<dbReference type="EMBL" id="JAPFQI010000006">
    <property type="protein sequence ID" value="MCW8086029.1"/>
    <property type="molecule type" value="Genomic_DNA"/>
</dbReference>
<dbReference type="RefSeq" id="WP_301589998.1">
    <property type="nucleotide sequence ID" value="NZ_JAPFQI010000006.1"/>
</dbReference>
<evidence type="ECO:0000313" key="15">
    <source>
        <dbReference type="Proteomes" id="UP001526430"/>
    </source>
</evidence>
<dbReference type="InterPro" id="IPR013655">
    <property type="entry name" value="PAS_fold_3"/>
</dbReference>
<dbReference type="PANTHER" id="PTHR41523">
    <property type="entry name" value="TWO-COMPONENT SYSTEM SENSOR PROTEIN"/>
    <property type="match status" value="1"/>
</dbReference>
<dbReference type="CDD" id="cd18773">
    <property type="entry name" value="PDC1_HK_sensor"/>
    <property type="match status" value="1"/>
</dbReference>
<keyword evidence="10" id="KW-0067">ATP-binding</keyword>
<dbReference type="InterPro" id="IPR000014">
    <property type="entry name" value="PAS"/>
</dbReference>
<evidence type="ECO:0000256" key="12">
    <source>
        <dbReference type="SAM" id="Phobius"/>
    </source>
</evidence>
<dbReference type="SUPFAM" id="SSF55874">
    <property type="entry name" value="ATPase domain of HSP90 chaperone/DNA topoisomerase II/histidine kinase"/>
    <property type="match status" value="1"/>
</dbReference>
<gene>
    <name evidence="14" type="ORF">OF850_10355</name>
</gene>
<feature type="transmembrane region" description="Helical" evidence="12">
    <location>
        <begin position="273"/>
        <end position="295"/>
    </location>
</feature>
<dbReference type="Gene3D" id="3.30.565.10">
    <property type="entry name" value="Histidine kinase-like ATPase, C-terminal domain"/>
    <property type="match status" value="1"/>
</dbReference>
<name>A0ABT3NV47_9PROT</name>